<dbReference type="AlphaFoldDB" id="Q9RZJ7"/>
<dbReference type="KEGG" id="dra:DR_B0130"/>
<proteinExistence type="predicted"/>
<reference evidence="1 2" key="1">
    <citation type="journal article" date="1999" name="Science">
        <title>Genome sequence of the radioresistant bacterium Deinococcus radiodurans R1.</title>
        <authorList>
            <person name="White O."/>
            <person name="Eisen J.A."/>
            <person name="Heidelberg J.F."/>
            <person name="Hickey E.K."/>
            <person name="Peterson J.D."/>
            <person name="Dodson R.J."/>
            <person name="Haft D.H."/>
            <person name="Gwinn M.L."/>
            <person name="Nelson W.C."/>
            <person name="Richardson D.L."/>
            <person name="Moffat K.S."/>
            <person name="Qin H."/>
            <person name="Jiang L."/>
            <person name="Pamphile W."/>
            <person name="Crosby M."/>
            <person name="Shen M."/>
            <person name="Vamathevan J.J."/>
            <person name="Lam P."/>
            <person name="McDonald L."/>
            <person name="Utterback T."/>
            <person name="Zalewski C."/>
            <person name="Makarova K.S."/>
            <person name="Aravind L."/>
            <person name="Daly M.J."/>
            <person name="Minton K.W."/>
            <person name="Fleischmann R.D."/>
            <person name="Ketchum K.A."/>
            <person name="Nelson K.E."/>
            <person name="Salzberg S."/>
            <person name="Smith H.O."/>
            <person name="Venter J.C."/>
            <person name="Fraser C.M."/>
        </authorList>
    </citation>
    <scope>NUCLEOTIDE SEQUENCE [LARGE SCALE GENOMIC DNA]</scope>
    <source>
        <strain evidence="2">ATCC 13939 / DSM 20539 / JCM 16871 / LMG 4051 / NBRC 15346 / NCIMB 9279 / R1 / VKM B-1422</strain>
    </source>
</reference>
<keyword evidence="1" id="KW-0614">Plasmid</keyword>
<dbReference type="PIR" id="E75632">
    <property type="entry name" value="E75632"/>
</dbReference>
<evidence type="ECO:0000313" key="2">
    <source>
        <dbReference type="Proteomes" id="UP000002524"/>
    </source>
</evidence>
<dbReference type="EnsemblBacteria" id="AAF12662">
    <property type="protein sequence ID" value="AAF12662"/>
    <property type="gene ID" value="DR_B0130"/>
</dbReference>
<dbReference type="HOGENOM" id="CLU_2218784_0_0_0"/>
<protein>
    <submittedName>
        <fullName evidence="1">Uncharacterized protein</fullName>
    </submittedName>
</protein>
<gene>
    <name evidence="1" type="ordered locus">DR_B0130</name>
</gene>
<keyword evidence="2" id="KW-1185">Reference proteome</keyword>
<accession>Q9RZJ7</accession>
<dbReference type="EMBL" id="AE001826">
    <property type="protein sequence ID" value="AAF12662.1"/>
    <property type="molecule type" value="Genomic_DNA"/>
</dbReference>
<dbReference type="Proteomes" id="UP000002524">
    <property type="component" value="Plasmid MP1"/>
</dbReference>
<geneLocation type="plasmid" evidence="2">
    <name>megaplasmid MP1</name>
</geneLocation>
<organism evidence="1 2">
    <name type="scientific">Deinococcus radiodurans (strain ATCC 13939 / DSM 20539 / JCM 16871 / CCUG 27074 / LMG 4051 / NBRC 15346 / NCIMB 9279 / VKM B-1422 / R1)</name>
    <dbReference type="NCBI Taxonomy" id="243230"/>
    <lineage>
        <taxon>Bacteria</taxon>
        <taxon>Thermotogati</taxon>
        <taxon>Deinococcota</taxon>
        <taxon>Deinococci</taxon>
        <taxon>Deinococcales</taxon>
        <taxon>Deinococcaceae</taxon>
        <taxon>Deinococcus</taxon>
    </lineage>
</organism>
<sequence length="106" mass="12525">MTNLPVLLYVALHFPGRLLRHGMISRRKPSHPDLNWSCRRHTEGGQASWWFLAWSFVHEFAPCSRERAYFLWQPFPHAVLFFSRPHSGEFLFTSVFRFSFAISRSA</sequence>
<dbReference type="InParanoid" id="Q9RZJ7"/>
<evidence type="ECO:0000313" key="1">
    <source>
        <dbReference type="EMBL" id="AAF12662.1"/>
    </source>
</evidence>
<name>Q9RZJ7_DEIRA</name>